<keyword evidence="7" id="KW-1185">Reference proteome</keyword>
<evidence type="ECO:0000256" key="3">
    <source>
        <dbReference type="PIRSR" id="PIRSR000390-1"/>
    </source>
</evidence>
<dbReference type="InterPro" id="IPR015421">
    <property type="entry name" value="PyrdxlP-dep_Trfase_major"/>
</dbReference>
<sequence length="359" mass="40602">MDKIFVTKPFLAPRKEYDAYVSKIWDNQWLTNMGPLAVELENKLCEHLKVENLLYVSNGTIALHMAIKALDLKGEIITTPFSFVATTNSIVWEGCTPVFVDINADNLNINPAKIEEAITDKTTTILSTHIFGNPCDVEAIQKIADKHNLKVIYDAAHAFGVKLNGKSIFEFGDISTCSLHATKFYHTGEGGLVIAKDKEVHKKLGYIRNHGLHEKEGFASIGTNAKNSEFHAALGLVNLNYVGEILEKRQQIAAIYKLKLQDNVKFQTWNTDASNNYCYFPVIFKTEQELLRVKEHLEQNNIFTRRYFYPSLASSLPYLPTIHLPISEDISKRCLCLPIYFDLSLKDTVRICDLILATI</sequence>
<dbReference type="CDD" id="cd00616">
    <property type="entry name" value="AHBA_syn"/>
    <property type="match status" value="1"/>
</dbReference>
<protein>
    <submittedName>
        <fullName evidence="6">DegT/DnrJ/EryC1/StrS family aminotransferase</fullName>
    </submittedName>
</protein>
<comment type="similarity">
    <text evidence="2 5">Belongs to the DegT/DnrJ/EryC1 family.</text>
</comment>
<reference evidence="6" key="1">
    <citation type="submission" date="2021-09" db="EMBL/GenBank/DDBJ databases">
        <title>Genome of Aequorivita sp. strain F64183.</title>
        <authorList>
            <person name="Wang Y."/>
        </authorList>
    </citation>
    <scope>NUCLEOTIDE SEQUENCE</scope>
    <source>
        <strain evidence="6">F64183</strain>
    </source>
</reference>
<gene>
    <name evidence="6" type="ORF">K8344_11090</name>
</gene>
<dbReference type="GO" id="GO:0000271">
    <property type="term" value="P:polysaccharide biosynthetic process"/>
    <property type="evidence" value="ECO:0007669"/>
    <property type="project" value="TreeGrafter"/>
</dbReference>
<proteinExistence type="inferred from homology"/>
<evidence type="ECO:0000256" key="5">
    <source>
        <dbReference type="RuleBase" id="RU004508"/>
    </source>
</evidence>
<evidence type="ECO:0000256" key="2">
    <source>
        <dbReference type="ARBA" id="ARBA00037999"/>
    </source>
</evidence>
<keyword evidence="1 4" id="KW-0663">Pyridoxal phosphate</keyword>
<evidence type="ECO:0000256" key="1">
    <source>
        <dbReference type="ARBA" id="ARBA00022898"/>
    </source>
</evidence>
<dbReference type="RefSeq" id="WP_237608751.1">
    <property type="nucleotide sequence ID" value="NZ_JAIRBB010000010.1"/>
</dbReference>
<feature type="modified residue" description="N6-(pyridoxal phosphate)lysine" evidence="4">
    <location>
        <position position="183"/>
    </location>
</feature>
<dbReference type="Gene3D" id="3.40.640.10">
    <property type="entry name" value="Type I PLP-dependent aspartate aminotransferase-like (Major domain)"/>
    <property type="match status" value="1"/>
</dbReference>
<comment type="caution">
    <text evidence="6">The sequence shown here is derived from an EMBL/GenBank/DDBJ whole genome shotgun (WGS) entry which is preliminary data.</text>
</comment>
<organism evidence="6 7">
    <name type="scientific">Aequorivita xiaoshiensis</name>
    <dbReference type="NCBI Taxonomy" id="2874476"/>
    <lineage>
        <taxon>Bacteria</taxon>
        <taxon>Pseudomonadati</taxon>
        <taxon>Bacteroidota</taxon>
        <taxon>Flavobacteriia</taxon>
        <taxon>Flavobacteriales</taxon>
        <taxon>Flavobacteriaceae</taxon>
        <taxon>Aequorivita</taxon>
    </lineage>
</organism>
<evidence type="ECO:0000313" key="6">
    <source>
        <dbReference type="EMBL" id="MCG2431665.1"/>
    </source>
</evidence>
<dbReference type="Pfam" id="PF01041">
    <property type="entry name" value="DegT_DnrJ_EryC1"/>
    <property type="match status" value="1"/>
</dbReference>
<dbReference type="PANTHER" id="PTHR30244:SF9">
    <property type="entry name" value="PROTEIN RV3402C"/>
    <property type="match status" value="1"/>
</dbReference>
<dbReference type="PIRSF" id="PIRSF000390">
    <property type="entry name" value="PLP_StrS"/>
    <property type="match status" value="1"/>
</dbReference>
<evidence type="ECO:0000256" key="4">
    <source>
        <dbReference type="PIRSR" id="PIRSR000390-2"/>
    </source>
</evidence>
<dbReference type="GO" id="GO:0008483">
    <property type="term" value="F:transaminase activity"/>
    <property type="evidence" value="ECO:0007669"/>
    <property type="project" value="UniProtKB-KW"/>
</dbReference>
<keyword evidence="6" id="KW-0032">Aminotransferase</keyword>
<name>A0A9X1R2S4_9FLAO</name>
<dbReference type="InterPro" id="IPR000653">
    <property type="entry name" value="DegT/StrS_aminotransferase"/>
</dbReference>
<dbReference type="SUPFAM" id="SSF53383">
    <property type="entry name" value="PLP-dependent transferases"/>
    <property type="match status" value="1"/>
</dbReference>
<keyword evidence="6" id="KW-0808">Transferase</keyword>
<evidence type="ECO:0000313" key="7">
    <source>
        <dbReference type="Proteomes" id="UP001139462"/>
    </source>
</evidence>
<feature type="active site" description="Proton acceptor" evidence="3">
    <location>
        <position position="183"/>
    </location>
</feature>
<dbReference type="InterPro" id="IPR015424">
    <property type="entry name" value="PyrdxlP-dep_Trfase"/>
</dbReference>
<dbReference type="EMBL" id="JAIRBB010000010">
    <property type="protein sequence ID" value="MCG2431665.1"/>
    <property type="molecule type" value="Genomic_DNA"/>
</dbReference>
<dbReference type="PANTHER" id="PTHR30244">
    <property type="entry name" value="TRANSAMINASE"/>
    <property type="match status" value="1"/>
</dbReference>
<dbReference type="AlphaFoldDB" id="A0A9X1R2S4"/>
<dbReference type="GO" id="GO:0030170">
    <property type="term" value="F:pyridoxal phosphate binding"/>
    <property type="evidence" value="ECO:0007669"/>
    <property type="project" value="TreeGrafter"/>
</dbReference>
<accession>A0A9X1R2S4</accession>
<dbReference type="Proteomes" id="UP001139462">
    <property type="component" value="Unassembled WGS sequence"/>
</dbReference>